<accession>A0A1H0M2P9</accession>
<dbReference type="STRING" id="443156.SAMN04489867_0482"/>
<dbReference type="PANTHER" id="PTHR43316:SF3">
    <property type="entry name" value="HALOACID DEHALOGENASE, TYPE II (AFU_ORTHOLOGUE AFUA_2G07750)-RELATED"/>
    <property type="match status" value="1"/>
</dbReference>
<evidence type="ECO:0000313" key="2">
    <source>
        <dbReference type="EMBL" id="SDO74719.1"/>
    </source>
</evidence>
<proteinExistence type="predicted"/>
<dbReference type="OrthoDB" id="9810501at2"/>
<dbReference type="InterPro" id="IPR051540">
    <property type="entry name" value="S-2-haloacid_dehalogenase"/>
</dbReference>
<gene>
    <name evidence="2" type="ORF">SAMN04489867_0482</name>
</gene>
<organism evidence="2 3">
    <name type="scientific">Pedococcus dokdonensis</name>
    <dbReference type="NCBI Taxonomy" id="443156"/>
    <lineage>
        <taxon>Bacteria</taxon>
        <taxon>Bacillati</taxon>
        <taxon>Actinomycetota</taxon>
        <taxon>Actinomycetes</taxon>
        <taxon>Micrococcales</taxon>
        <taxon>Intrasporangiaceae</taxon>
        <taxon>Pedococcus</taxon>
    </lineage>
</organism>
<dbReference type="Gene3D" id="3.40.50.1000">
    <property type="entry name" value="HAD superfamily/HAD-like"/>
    <property type="match status" value="1"/>
</dbReference>
<dbReference type="SFLD" id="SFLDG01129">
    <property type="entry name" value="C1.5:_HAD__Beta-PGM__Phosphata"/>
    <property type="match status" value="1"/>
</dbReference>
<sequence length="256" mass="28499">MGGTSSTPAPRAVIFDWGGTLTPWHTVDLPQQWRVFAREVHGLPVEDPAMPVDELAEADSLAIRIHQAEERAWARGRDTHESASIEAILADAGVDAEHDRHLLALAAYRRFWEPHTHTDPQVRPLWEGLRDRGLKVGVLSNTIWSRDYHREVFQRDGVLDLLDGDVYSSEIHVVKPHPEAFLAACGAVGVQPEEAVYVGDRLFEDVHGPQQVGMRAIWVPHSDIPAGQIVEVEVTPDAQAHELLDVLDIVDGWLGR</sequence>
<dbReference type="SFLD" id="SFLDS00003">
    <property type="entry name" value="Haloacid_Dehalogenase"/>
    <property type="match status" value="1"/>
</dbReference>
<evidence type="ECO:0000313" key="3">
    <source>
        <dbReference type="Proteomes" id="UP000199077"/>
    </source>
</evidence>
<dbReference type="InterPro" id="IPR006439">
    <property type="entry name" value="HAD-SF_hydro_IA"/>
</dbReference>
<reference evidence="3" key="1">
    <citation type="submission" date="2016-10" db="EMBL/GenBank/DDBJ databases">
        <authorList>
            <person name="Varghese N."/>
            <person name="Submissions S."/>
        </authorList>
    </citation>
    <scope>NUCLEOTIDE SEQUENCE [LARGE SCALE GENOMIC DNA]</scope>
    <source>
        <strain evidence="3">DSM 22329</strain>
    </source>
</reference>
<dbReference type="PANTHER" id="PTHR43316">
    <property type="entry name" value="HYDROLASE, HALOACID DELAHOGENASE-RELATED"/>
    <property type="match status" value="1"/>
</dbReference>
<dbReference type="NCBIfam" id="TIGR01549">
    <property type="entry name" value="HAD-SF-IA-v1"/>
    <property type="match status" value="1"/>
</dbReference>
<dbReference type="GO" id="GO:0016787">
    <property type="term" value="F:hydrolase activity"/>
    <property type="evidence" value="ECO:0007669"/>
    <property type="project" value="UniProtKB-KW"/>
</dbReference>
<dbReference type="Pfam" id="PF00702">
    <property type="entry name" value="Hydrolase"/>
    <property type="match status" value="1"/>
</dbReference>
<dbReference type="PRINTS" id="PR00413">
    <property type="entry name" value="HADHALOGNASE"/>
</dbReference>
<protein>
    <submittedName>
        <fullName evidence="2">Putative hydrolase of the HAD superfamily</fullName>
    </submittedName>
</protein>
<dbReference type="InterPro" id="IPR036412">
    <property type="entry name" value="HAD-like_sf"/>
</dbReference>
<evidence type="ECO:0000256" key="1">
    <source>
        <dbReference type="ARBA" id="ARBA00022801"/>
    </source>
</evidence>
<dbReference type="SUPFAM" id="SSF56784">
    <property type="entry name" value="HAD-like"/>
    <property type="match status" value="1"/>
</dbReference>
<keyword evidence="3" id="KW-1185">Reference proteome</keyword>
<dbReference type="InterPro" id="IPR023214">
    <property type="entry name" value="HAD_sf"/>
</dbReference>
<dbReference type="RefSeq" id="WP_091780986.1">
    <property type="nucleotide sequence ID" value="NZ_LT629711.1"/>
</dbReference>
<name>A0A1H0M2P9_9MICO</name>
<dbReference type="EMBL" id="LT629711">
    <property type="protein sequence ID" value="SDO74719.1"/>
    <property type="molecule type" value="Genomic_DNA"/>
</dbReference>
<keyword evidence="1 2" id="KW-0378">Hydrolase</keyword>
<dbReference type="AlphaFoldDB" id="A0A1H0M2P9"/>
<dbReference type="Proteomes" id="UP000199077">
    <property type="component" value="Chromosome I"/>
</dbReference>